<dbReference type="PROSITE" id="PS51704">
    <property type="entry name" value="GP_PDE"/>
    <property type="match status" value="1"/>
</dbReference>
<name>A0AAF0I4Z9_9ENTE</name>
<dbReference type="InterPro" id="IPR017946">
    <property type="entry name" value="PLC-like_Pdiesterase_TIM-brl"/>
</dbReference>
<dbReference type="Pfam" id="PF03009">
    <property type="entry name" value="GDPD"/>
    <property type="match status" value="1"/>
</dbReference>
<dbReference type="InterPro" id="IPR030395">
    <property type="entry name" value="GP_PDE_dom"/>
</dbReference>
<dbReference type="KEGG" id="vie:OL234_06630"/>
<evidence type="ECO:0000259" key="1">
    <source>
        <dbReference type="PROSITE" id="PS51704"/>
    </source>
</evidence>
<dbReference type="CDD" id="cd08579">
    <property type="entry name" value="GDPD_memb_like"/>
    <property type="match status" value="1"/>
</dbReference>
<dbReference type="GO" id="GO:0006629">
    <property type="term" value="P:lipid metabolic process"/>
    <property type="evidence" value="ECO:0007669"/>
    <property type="project" value="InterPro"/>
</dbReference>
<dbReference type="PANTHER" id="PTHR46211">
    <property type="entry name" value="GLYCEROPHOSPHORYL DIESTER PHOSPHODIESTERASE"/>
    <property type="match status" value="1"/>
</dbReference>
<feature type="domain" description="GP-PDE" evidence="1">
    <location>
        <begin position="10"/>
        <end position="238"/>
    </location>
</feature>
<keyword evidence="3" id="KW-1185">Reference proteome</keyword>
<evidence type="ECO:0000313" key="3">
    <source>
        <dbReference type="Proteomes" id="UP001179647"/>
    </source>
</evidence>
<dbReference type="AlphaFoldDB" id="A0AAF0I4Z9"/>
<organism evidence="2 3">
    <name type="scientific">Vagococcus intermedius</name>
    <dbReference type="NCBI Taxonomy" id="2991418"/>
    <lineage>
        <taxon>Bacteria</taxon>
        <taxon>Bacillati</taxon>
        <taxon>Bacillota</taxon>
        <taxon>Bacilli</taxon>
        <taxon>Lactobacillales</taxon>
        <taxon>Enterococcaceae</taxon>
        <taxon>Vagococcus</taxon>
    </lineage>
</organism>
<dbReference type="EMBL" id="CP110232">
    <property type="protein sequence ID" value="WEG72658.1"/>
    <property type="molecule type" value="Genomic_DNA"/>
</dbReference>
<accession>A0AAF0I4Z9</accession>
<dbReference type="SUPFAM" id="SSF51695">
    <property type="entry name" value="PLC-like phosphodiesterases"/>
    <property type="match status" value="1"/>
</dbReference>
<dbReference type="Gene3D" id="3.20.20.190">
    <property type="entry name" value="Phosphatidylinositol (PI) phosphodiesterase"/>
    <property type="match status" value="1"/>
</dbReference>
<dbReference type="GO" id="GO:0008081">
    <property type="term" value="F:phosphoric diester hydrolase activity"/>
    <property type="evidence" value="ECO:0007669"/>
    <property type="project" value="InterPro"/>
</dbReference>
<dbReference type="Proteomes" id="UP001179647">
    <property type="component" value="Chromosome"/>
</dbReference>
<dbReference type="PANTHER" id="PTHR46211:SF8">
    <property type="entry name" value="PHOSPHODIESTERASE"/>
    <property type="match status" value="1"/>
</dbReference>
<dbReference type="RefSeq" id="WP_275468460.1">
    <property type="nucleotide sequence ID" value="NZ_CP110232.1"/>
</dbReference>
<proteinExistence type="predicted"/>
<protein>
    <submittedName>
        <fullName evidence="2">Glycerophosphodiester phosphodiesterase</fullName>
    </submittedName>
</protein>
<reference evidence="2" key="1">
    <citation type="submission" date="2022-10" db="EMBL/GenBank/DDBJ databases">
        <title>Vagococcus sp. isolated from poultry meat.</title>
        <authorList>
            <person name="Johansson P."/>
            <person name="Bjorkroth J."/>
        </authorList>
    </citation>
    <scope>NUCLEOTIDE SEQUENCE</scope>
    <source>
        <strain evidence="2">STAA11</strain>
    </source>
</reference>
<gene>
    <name evidence="2" type="ORF">OL234_06630</name>
</gene>
<sequence length="257" mass="29739">MITVVYQPQTTIVAHRGFMEKGVENSLGSLRAAAEVGADMVEMDIQETKDGQFVVMHDYNLKRLAGLDQEVRNMTLKELQTVKIVQNGFTDRIPSLKEYIDEAKSLNMKLLIEVKPHGYESEDMCDNLIKVLKDKQVLSWFSVQSLDKPILDELKIKEPRLKTGYIIPLNFGHLPDTLHNFYVLEEFSVTENLLEEAKELKKGLFVWTVNKDELLKHYLRLDVDGIISNHPDRGVEFRESREETETFLNRVLFLLEK</sequence>
<evidence type="ECO:0000313" key="2">
    <source>
        <dbReference type="EMBL" id="WEG72658.1"/>
    </source>
</evidence>